<sequence>MSDKQDITKSIAEYKRIVNERKQRIADAVEKIKADRREQTAKPYHRPEQPL</sequence>
<evidence type="ECO:0000313" key="2">
    <source>
        <dbReference type="EMBL" id="GAH97246.1"/>
    </source>
</evidence>
<comment type="caution">
    <text evidence="2">The sequence shown here is derived from an EMBL/GenBank/DDBJ whole genome shotgun (WGS) entry which is preliminary data.</text>
</comment>
<proteinExistence type="predicted"/>
<gene>
    <name evidence="2" type="ORF">S03H2_69414</name>
</gene>
<organism evidence="2">
    <name type="scientific">marine sediment metagenome</name>
    <dbReference type="NCBI Taxonomy" id="412755"/>
    <lineage>
        <taxon>unclassified sequences</taxon>
        <taxon>metagenomes</taxon>
        <taxon>ecological metagenomes</taxon>
    </lineage>
</organism>
<dbReference type="EMBL" id="BARU01045859">
    <property type="protein sequence ID" value="GAH97246.1"/>
    <property type="molecule type" value="Genomic_DNA"/>
</dbReference>
<protein>
    <submittedName>
        <fullName evidence="2">Uncharacterized protein</fullName>
    </submittedName>
</protein>
<name>X1JR79_9ZZZZ</name>
<accession>X1JR79</accession>
<dbReference type="AlphaFoldDB" id="X1JR79"/>
<reference evidence="2" key="1">
    <citation type="journal article" date="2014" name="Front. Microbiol.">
        <title>High frequency of phylogenetically diverse reductive dehalogenase-homologous genes in deep subseafloor sedimentary metagenomes.</title>
        <authorList>
            <person name="Kawai M."/>
            <person name="Futagami T."/>
            <person name="Toyoda A."/>
            <person name="Takaki Y."/>
            <person name="Nishi S."/>
            <person name="Hori S."/>
            <person name="Arai W."/>
            <person name="Tsubouchi T."/>
            <person name="Morono Y."/>
            <person name="Uchiyama I."/>
            <person name="Ito T."/>
            <person name="Fujiyama A."/>
            <person name="Inagaki F."/>
            <person name="Takami H."/>
        </authorList>
    </citation>
    <scope>NUCLEOTIDE SEQUENCE</scope>
    <source>
        <strain evidence="2">Expedition CK06-06</strain>
    </source>
</reference>
<evidence type="ECO:0000256" key="1">
    <source>
        <dbReference type="SAM" id="MobiDB-lite"/>
    </source>
</evidence>
<feature type="region of interest" description="Disordered" evidence="1">
    <location>
        <begin position="32"/>
        <end position="51"/>
    </location>
</feature>